<dbReference type="Pfam" id="PF03551">
    <property type="entry name" value="PadR"/>
    <property type="match status" value="1"/>
</dbReference>
<dbReference type="InterPro" id="IPR005149">
    <property type="entry name" value="Tscrpt_reg_PadR_N"/>
</dbReference>
<dbReference type="PANTHER" id="PTHR33169">
    <property type="entry name" value="PADR-FAMILY TRANSCRIPTIONAL REGULATOR"/>
    <property type="match status" value="1"/>
</dbReference>
<evidence type="ECO:0000259" key="1">
    <source>
        <dbReference type="Pfam" id="PF03551"/>
    </source>
</evidence>
<dbReference type="InterPro" id="IPR052509">
    <property type="entry name" value="Metal_resp_DNA-bind_regulator"/>
</dbReference>
<dbReference type="RefSeq" id="WP_281279030.1">
    <property type="nucleotide sequence ID" value="NZ_BIFX01000003.1"/>
</dbReference>
<accession>A0A326U8F0</accession>
<organism evidence="2 3">
    <name type="scientific">Thermosporothrix hazakensis</name>
    <dbReference type="NCBI Taxonomy" id="644383"/>
    <lineage>
        <taxon>Bacteria</taxon>
        <taxon>Bacillati</taxon>
        <taxon>Chloroflexota</taxon>
        <taxon>Ktedonobacteria</taxon>
        <taxon>Ktedonobacterales</taxon>
        <taxon>Thermosporotrichaceae</taxon>
        <taxon>Thermosporothrix</taxon>
    </lineage>
</organism>
<name>A0A326U8F0_THEHA</name>
<evidence type="ECO:0000313" key="2">
    <source>
        <dbReference type="EMBL" id="PZW31070.1"/>
    </source>
</evidence>
<feature type="domain" description="Transcription regulator PadR N-terminal" evidence="1">
    <location>
        <begin position="43"/>
        <end position="119"/>
    </location>
</feature>
<dbReference type="EMBL" id="QKUF01000006">
    <property type="protein sequence ID" value="PZW31070.1"/>
    <property type="molecule type" value="Genomic_DNA"/>
</dbReference>
<dbReference type="SUPFAM" id="SSF46785">
    <property type="entry name" value="Winged helix' DNA-binding domain"/>
    <property type="match status" value="1"/>
</dbReference>
<gene>
    <name evidence="2" type="ORF">EI42_02167</name>
</gene>
<dbReference type="InterPro" id="IPR036390">
    <property type="entry name" value="WH_DNA-bd_sf"/>
</dbReference>
<keyword evidence="3" id="KW-1185">Reference proteome</keyword>
<dbReference type="Proteomes" id="UP000248806">
    <property type="component" value="Unassembled WGS sequence"/>
</dbReference>
<proteinExistence type="predicted"/>
<dbReference type="InterPro" id="IPR036388">
    <property type="entry name" value="WH-like_DNA-bd_sf"/>
</dbReference>
<sequence length="139" mass="15422">MQQTLAHTLICEESDTTKGGHTIHSRKKDPESLLPLTPAVFHILLALSDGERHGYGIMQEIAERTKGTVHMGPGTLYGSLKRMLSSGLIEETGEKADPQHGNERRRYYRLTGFGQRVLHAEAERLAQLVSIAQLKHVLG</sequence>
<comment type="caution">
    <text evidence="2">The sequence shown here is derived from an EMBL/GenBank/DDBJ whole genome shotgun (WGS) entry which is preliminary data.</text>
</comment>
<protein>
    <submittedName>
        <fullName evidence="2">PadR family transcriptional regulator</fullName>
    </submittedName>
</protein>
<dbReference type="PANTHER" id="PTHR33169:SF13">
    <property type="entry name" value="PADR-FAMILY TRANSCRIPTIONAL REGULATOR"/>
    <property type="match status" value="1"/>
</dbReference>
<dbReference type="AlphaFoldDB" id="A0A326U8F0"/>
<dbReference type="Gene3D" id="1.10.10.10">
    <property type="entry name" value="Winged helix-like DNA-binding domain superfamily/Winged helix DNA-binding domain"/>
    <property type="match status" value="1"/>
</dbReference>
<reference evidence="2 3" key="1">
    <citation type="submission" date="2018-06" db="EMBL/GenBank/DDBJ databases">
        <title>Genomic Encyclopedia of Archaeal and Bacterial Type Strains, Phase II (KMG-II): from individual species to whole genera.</title>
        <authorList>
            <person name="Goeker M."/>
        </authorList>
    </citation>
    <scope>NUCLEOTIDE SEQUENCE [LARGE SCALE GENOMIC DNA]</scope>
    <source>
        <strain evidence="2 3">ATCC BAA-1881</strain>
    </source>
</reference>
<evidence type="ECO:0000313" key="3">
    <source>
        <dbReference type="Proteomes" id="UP000248806"/>
    </source>
</evidence>